<dbReference type="PRINTS" id="PR00778">
    <property type="entry name" value="HTHARSR"/>
</dbReference>
<dbReference type="AlphaFoldDB" id="A0A433KR59"/>
<dbReference type="Proteomes" id="UP000287023">
    <property type="component" value="Unassembled WGS sequence"/>
</dbReference>
<dbReference type="RefSeq" id="WP_127061394.1">
    <property type="nucleotide sequence ID" value="NZ_RZHF01000010.1"/>
</dbReference>
<keyword evidence="1" id="KW-0805">Transcription regulation</keyword>
<keyword evidence="2" id="KW-0238">DNA-binding</keyword>
<dbReference type="NCBIfam" id="NF033788">
    <property type="entry name" value="HTH_metalloreg"/>
    <property type="match status" value="1"/>
</dbReference>
<dbReference type="PANTHER" id="PTHR43132:SF2">
    <property type="entry name" value="ARSENICAL RESISTANCE OPERON REPRESSOR ARSR-RELATED"/>
    <property type="match status" value="1"/>
</dbReference>
<dbReference type="PANTHER" id="PTHR43132">
    <property type="entry name" value="ARSENICAL RESISTANCE OPERON REPRESSOR ARSR-RELATED"/>
    <property type="match status" value="1"/>
</dbReference>
<evidence type="ECO:0000256" key="3">
    <source>
        <dbReference type="ARBA" id="ARBA00023163"/>
    </source>
</evidence>
<sequence>MKEAEAVRAFGAMSQETRLRIVRLLVVKGANGLPAGEIGDALGGVSSSRLSFHLNHLEHAGLLEKRRQGRSIIYSAIFPVLADLVAFLMHDCCDGHCAYCDKAIELFAQCEGRPTSPGTVDSKI</sequence>
<dbReference type="InterPro" id="IPR051011">
    <property type="entry name" value="Metal_resp_trans_reg"/>
</dbReference>
<dbReference type="Gene3D" id="1.10.10.10">
    <property type="entry name" value="Winged helix-like DNA-binding domain superfamily/Winged helix DNA-binding domain"/>
    <property type="match status" value="1"/>
</dbReference>
<dbReference type="InterPro" id="IPR001845">
    <property type="entry name" value="HTH_ArsR_DNA-bd_dom"/>
</dbReference>
<comment type="caution">
    <text evidence="5">The sequence shown here is derived from an EMBL/GenBank/DDBJ whole genome shotgun (WGS) entry which is preliminary data.</text>
</comment>
<gene>
    <name evidence="5" type="ORF">ELY38_08605</name>
</gene>
<dbReference type="GO" id="GO:0003700">
    <property type="term" value="F:DNA-binding transcription factor activity"/>
    <property type="evidence" value="ECO:0007669"/>
    <property type="project" value="InterPro"/>
</dbReference>
<dbReference type="CDD" id="cd00090">
    <property type="entry name" value="HTH_ARSR"/>
    <property type="match status" value="1"/>
</dbReference>
<proteinExistence type="predicted"/>
<organism evidence="5 6">
    <name type="scientific">Vreelandella nanhaiensis</name>
    <dbReference type="NCBI Taxonomy" id="1258546"/>
    <lineage>
        <taxon>Bacteria</taxon>
        <taxon>Pseudomonadati</taxon>
        <taxon>Pseudomonadota</taxon>
        <taxon>Gammaproteobacteria</taxon>
        <taxon>Oceanospirillales</taxon>
        <taxon>Halomonadaceae</taxon>
        <taxon>Vreelandella</taxon>
    </lineage>
</organism>
<reference evidence="5 6" key="1">
    <citation type="submission" date="2018-12" db="EMBL/GenBank/DDBJ databases">
        <title>three novel Halomonas strain isolated from plants.</title>
        <authorList>
            <person name="Sun C."/>
        </authorList>
    </citation>
    <scope>NUCLEOTIDE SEQUENCE [LARGE SCALE GENOMIC DNA]</scope>
    <source>
        <strain evidence="5 6">JCM 18142</strain>
    </source>
</reference>
<dbReference type="SUPFAM" id="SSF46785">
    <property type="entry name" value="Winged helix' DNA-binding domain"/>
    <property type="match status" value="1"/>
</dbReference>
<evidence type="ECO:0000259" key="4">
    <source>
        <dbReference type="PROSITE" id="PS50987"/>
    </source>
</evidence>
<dbReference type="PROSITE" id="PS50987">
    <property type="entry name" value="HTH_ARSR_2"/>
    <property type="match status" value="1"/>
</dbReference>
<feature type="domain" description="HTH arsR-type" evidence="4">
    <location>
        <begin position="1"/>
        <end position="96"/>
    </location>
</feature>
<name>A0A433KR59_9GAMM</name>
<dbReference type="SMART" id="SM00418">
    <property type="entry name" value="HTH_ARSR"/>
    <property type="match status" value="1"/>
</dbReference>
<dbReference type="InterPro" id="IPR036388">
    <property type="entry name" value="WH-like_DNA-bd_sf"/>
</dbReference>
<dbReference type="EMBL" id="RZHF01000010">
    <property type="protein sequence ID" value="RUR32158.1"/>
    <property type="molecule type" value="Genomic_DNA"/>
</dbReference>
<keyword evidence="3" id="KW-0804">Transcription</keyword>
<dbReference type="InterPro" id="IPR036390">
    <property type="entry name" value="WH_DNA-bd_sf"/>
</dbReference>
<evidence type="ECO:0000313" key="5">
    <source>
        <dbReference type="EMBL" id="RUR32158.1"/>
    </source>
</evidence>
<evidence type="ECO:0000313" key="6">
    <source>
        <dbReference type="Proteomes" id="UP000287023"/>
    </source>
</evidence>
<evidence type="ECO:0000256" key="1">
    <source>
        <dbReference type="ARBA" id="ARBA00023015"/>
    </source>
</evidence>
<evidence type="ECO:0000256" key="2">
    <source>
        <dbReference type="ARBA" id="ARBA00023125"/>
    </source>
</evidence>
<protein>
    <submittedName>
        <fullName evidence="5">ArsR family transcriptional regulator</fullName>
    </submittedName>
</protein>
<dbReference type="Pfam" id="PF12840">
    <property type="entry name" value="HTH_20"/>
    <property type="match status" value="1"/>
</dbReference>
<dbReference type="GO" id="GO:0003677">
    <property type="term" value="F:DNA binding"/>
    <property type="evidence" value="ECO:0007669"/>
    <property type="project" value="UniProtKB-KW"/>
</dbReference>
<dbReference type="OrthoDB" id="5297460at2"/>
<keyword evidence="6" id="KW-1185">Reference proteome</keyword>
<accession>A0A433KR59</accession>
<dbReference type="InterPro" id="IPR011991">
    <property type="entry name" value="ArsR-like_HTH"/>
</dbReference>